<dbReference type="Proteomes" id="UP000265566">
    <property type="component" value="Chromosome 1"/>
</dbReference>
<gene>
    <name evidence="1" type="ORF">MtrunA17_Chr1g0188381</name>
</gene>
<organism evidence="1">
    <name type="scientific">Medicago truncatula</name>
    <name type="common">Barrel medic</name>
    <name type="synonym">Medicago tribuloides</name>
    <dbReference type="NCBI Taxonomy" id="3880"/>
    <lineage>
        <taxon>Eukaryota</taxon>
        <taxon>Viridiplantae</taxon>
        <taxon>Streptophyta</taxon>
        <taxon>Embryophyta</taxon>
        <taxon>Tracheophyta</taxon>
        <taxon>Spermatophyta</taxon>
        <taxon>Magnoliopsida</taxon>
        <taxon>eudicotyledons</taxon>
        <taxon>Gunneridae</taxon>
        <taxon>Pentapetalae</taxon>
        <taxon>rosids</taxon>
        <taxon>fabids</taxon>
        <taxon>Fabales</taxon>
        <taxon>Fabaceae</taxon>
        <taxon>Papilionoideae</taxon>
        <taxon>50 kb inversion clade</taxon>
        <taxon>NPAAA clade</taxon>
        <taxon>Hologalegina</taxon>
        <taxon>IRL clade</taxon>
        <taxon>Trifolieae</taxon>
        <taxon>Medicago</taxon>
    </lineage>
</organism>
<evidence type="ECO:0000313" key="1">
    <source>
        <dbReference type="EMBL" id="RHN80448.1"/>
    </source>
</evidence>
<accession>A0A396JW57</accession>
<dbReference type="AlphaFoldDB" id="A0A396JW57"/>
<protein>
    <submittedName>
        <fullName evidence="1">Uncharacterized protein</fullName>
    </submittedName>
</protein>
<name>A0A396JW57_MEDTR</name>
<comment type="caution">
    <text evidence="1">The sequence shown here is derived from an EMBL/GenBank/DDBJ whole genome shotgun (WGS) entry which is preliminary data.</text>
</comment>
<sequence length="57" mass="6417">MGPIFEMNSFIQWGQNILIWRIDRLVEAKGSHILSTRAGKQSIHDASSLEYASAKTL</sequence>
<reference evidence="1" key="1">
    <citation type="journal article" date="2018" name="Nat. Plants">
        <title>Whole-genome landscape of Medicago truncatula symbiotic genes.</title>
        <authorList>
            <person name="Pecrix Y."/>
            <person name="Gamas P."/>
            <person name="Carrere S."/>
        </authorList>
    </citation>
    <scope>NUCLEOTIDE SEQUENCE</scope>
    <source>
        <tissue evidence="1">Leaves</tissue>
    </source>
</reference>
<dbReference type="EMBL" id="PSQE01000001">
    <property type="protein sequence ID" value="RHN80448.1"/>
    <property type="molecule type" value="Genomic_DNA"/>
</dbReference>
<dbReference type="Gramene" id="rna4377">
    <property type="protein sequence ID" value="RHN80448.1"/>
    <property type="gene ID" value="gene4377"/>
</dbReference>
<proteinExistence type="predicted"/>